<keyword evidence="2" id="KW-1185">Reference proteome</keyword>
<proteinExistence type="predicted"/>
<protein>
    <submittedName>
        <fullName evidence="1">Uncharacterized protein</fullName>
    </submittedName>
</protein>
<reference evidence="1 2" key="1">
    <citation type="submission" date="2018-03" db="EMBL/GenBank/DDBJ databases">
        <title>Genomic Encyclopedia of Type Strains, Phase III (KMG-III): the genomes of soil and plant-associated and newly described type strains.</title>
        <authorList>
            <person name="Whitman W."/>
        </authorList>
    </citation>
    <scope>NUCLEOTIDE SEQUENCE [LARGE SCALE GENOMIC DNA]</scope>
    <source>
        <strain evidence="1 2">CGMCC 1.12700</strain>
    </source>
</reference>
<evidence type="ECO:0000313" key="2">
    <source>
        <dbReference type="Proteomes" id="UP000240572"/>
    </source>
</evidence>
<sequence>MGWPVGYRYYPSRGGMHCIIYKSFNITIGWNHFCIFEYISSKSLMIHNVLSN</sequence>
<accession>A0A2P8D199</accession>
<dbReference type="AlphaFoldDB" id="A0A2P8D199"/>
<dbReference type="EMBL" id="PYGD01000006">
    <property type="protein sequence ID" value="PSK90994.1"/>
    <property type="molecule type" value="Genomic_DNA"/>
</dbReference>
<name>A0A2P8D199_9BACT</name>
<evidence type="ECO:0000313" key="1">
    <source>
        <dbReference type="EMBL" id="PSK90994.1"/>
    </source>
</evidence>
<dbReference type="Proteomes" id="UP000240572">
    <property type="component" value="Unassembled WGS sequence"/>
</dbReference>
<gene>
    <name evidence="1" type="ORF">B0I18_1062</name>
</gene>
<organism evidence="1 2">
    <name type="scientific">Taibaiella chishuiensis</name>
    <dbReference type="NCBI Taxonomy" id="1434707"/>
    <lineage>
        <taxon>Bacteria</taxon>
        <taxon>Pseudomonadati</taxon>
        <taxon>Bacteroidota</taxon>
        <taxon>Chitinophagia</taxon>
        <taxon>Chitinophagales</taxon>
        <taxon>Chitinophagaceae</taxon>
        <taxon>Taibaiella</taxon>
    </lineage>
</organism>
<comment type="caution">
    <text evidence="1">The sequence shown here is derived from an EMBL/GenBank/DDBJ whole genome shotgun (WGS) entry which is preliminary data.</text>
</comment>